<dbReference type="Proteomes" id="UP000007254">
    <property type="component" value="Chromosome"/>
</dbReference>
<dbReference type="STRING" id="869211.Spith_2192"/>
<proteinExistence type="predicted"/>
<evidence type="ECO:0000256" key="1">
    <source>
        <dbReference type="SAM" id="SignalP"/>
    </source>
</evidence>
<dbReference type="EMBL" id="CP002903">
    <property type="protein sequence ID" value="AEJ62447.1"/>
    <property type="molecule type" value="Genomic_DNA"/>
</dbReference>
<name>G0GFP8_WINT7</name>
<sequence>MKRRTMIVACVLLSTSALLVAAPGRPGMPYGVSPQKAEAGTQPQRGYGKGPGAFSFFQQIPPSSLSTQEREDLLSLLEYEKAMRDLTDLYAQKFPQSLFAFQAERQGEGYLFDFFLDRYEIENTLEGKPAGAYSSSEVTRLYREAEKADSVAEAVQAMNAFTERMLVQVREGREHSDNEDLDLAYLWLEQALARRLAAGVRQLSLVGITYKPRYLSQEDYEDLLLGRGWMGGHGPGMMGGPGMGGAGPRW</sequence>
<protein>
    <recommendedName>
        <fullName evidence="2">DUF2202 domain-containing protein</fullName>
    </recommendedName>
</protein>
<dbReference type="InterPro" id="IPR012347">
    <property type="entry name" value="Ferritin-like"/>
</dbReference>
<dbReference type="InterPro" id="IPR019243">
    <property type="entry name" value="DUF2202"/>
</dbReference>
<keyword evidence="1" id="KW-0732">Signal</keyword>
<dbReference type="HOGENOM" id="CLU_1110855_0_0_12"/>
<feature type="domain" description="DUF2202" evidence="2">
    <location>
        <begin position="71"/>
        <end position="224"/>
    </location>
</feature>
<dbReference type="AlphaFoldDB" id="G0GFP8"/>
<gene>
    <name evidence="3" type="ordered locus">Spith_2192</name>
</gene>
<keyword evidence="4" id="KW-1185">Reference proteome</keyword>
<organism evidence="3 4">
    <name type="scientific">Winmispira thermophila (strain ATCC 700085 / DSM 6578 / Z-1203)</name>
    <name type="common">Spirochaeta thermophila</name>
    <dbReference type="NCBI Taxonomy" id="869211"/>
    <lineage>
        <taxon>Bacteria</taxon>
        <taxon>Pseudomonadati</taxon>
        <taxon>Spirochaetota</taxon>
        <taxon>Spirochaetia</taxon>
        <taxon>Winmispirales</taxon>
        <taxon>Winmispiraceae</taxon>
        <taxon>Winmispira</taxon>
    </lineage>
</organism>
<accession>G0GFP8</accession>
<evidence type="ECO:0000313" key="4">
    <source>
        <dbReference type="Proteomes" id="UP000007254"/>
    </source>
</evidence>
<evidence type="ECO:0000259" key="2">
    <source>
        <dbReference type="Pfam" id="PF09968"/>
    </source>
</evidence>
<dbReference type="Pfam" id="PF09968">
    <property type="entry name" value="DUF2202"/>
    <property type="match status" value="1"/>
</dbReference>
<feature type="chain" id="PRO_5003400209" description="DUF2202 domain-containing protein" evidence="1">
    <location>
        <begin position="22"/>
        <end position="250"/>
    </location>
</feature>
<evidence type="ECO:0000313" key="3">
    <source>
        <dbReference type="EMBL" id="AEJ62447.1"/>
    </source>
</evidence>
<dbReference type="KEGG" id="stq:Spith_2192"/>
<dbReference type="Gene3D" id="1.20.1260.10">
    <property type="match status" value="1"/>
</dbReference>
<dbReference type="OrthoDB" id="9801086at2"/>
<reference evidence="3 4" key="1">
    <citation type="submission" date="2011-06" db="EMBL/GenBank/DDBJ databases">
        <title>The complete genome of Spirochaeta thermophila DSM 6578.</title>
        <authorList>
            <consortium name="US DOE Joint Genome Institute (JGI-PGF)"/>
            <person name="Lucas S."/>
            <person name="Lapidus A."/>
            <person name="Bruce D."/>
            <person name="Goodwin L."/>
            <person name="Pitluck S."/>
            <person name="Peters L."/>
            <person name="Kyrpides N."/>
            <person name="Mavromatis K."/>
            <person name="Ivanova N."/>
            <person name="Mikailova N."/>
            <person name="Pagani I."/>
            <person name="Chertkov O."/>
            <person name="Detter J.C."/>
            <person name="Tapia R."/>
            <person name="Han C."/>
            <person name="Land M."/>
            <person name="Hauser L."/>
            <person name="Markowitz V."/>
            <person name="Cheng J.-F."/>
            <person name="Hugenholtz P."/>
            <person name="Woyke T."/>
            <person name="Wu D."/>
            <person name="Spring S."/>
            <person name="Merkhoffer B."/>
            <person name="Schneider S."/>
            <person name="Klenk H.-P."/>
            <person name="Eisen J.A."/>
        </authorList>
    </citation>
    <scope>NUCLEOTIDE SEQUENCE [LARGE SCALE GENOMIC DNA]</scope>
    <source>
        <strain evidence="4">ATCC 700085 / DSM 6578 / Z-1203</strain>
    </source>
</reference>
<dbReference type="RefSeq" id="WP_014625757.1">
    <property type="nucleotide sequence ID" value="NC_017583.1"/>
</dbReference>
<feature type="signal peptide" evidence="1">
    <location>
        <begin position="1"/>
        <end position="21"/>
    </location>
</feature>